<evidence type="ECO:0000256" key="1">
    <source>
        <dbReference type="ARBA" id="ARBA00005536"/>
    </source>
</evidence>
<organism evidence="2 3">
    <name type="scientific">Bodo saltans</name>
    <name type="common">Flagellated protozoan</name>
    <dbReference type="NCBI Taxonomy" id="75058"/>
    <lineage>
        <taxon>Eukaryota</taxon>
        <taxon>Discoba</taxon>
        <taxon>Euglenozoa</taxon>
        <taxon>Kinetoplastea</taxon>
        <taxon>Metakinetoplastina</taxon>
        <taxon>Eubodonida</taxon>
        <taxon>Bodonidae</taxon>
        <taxon>Bodo</taxon>
    </lineage>
</organism>
<dbReference type="InterPro" id="IPR042277">
    <property type="entry name" value="IST1-like"/>
</dbReference>
<dbReference type="GO" id="GO:0015031">
    <property type="term" value="P:protein transport"/>
    <property type="evidence" value="ECO:0007669"/>
    <property type="project" value="InterPro"/>
</dbReference>
<dbReference type="VEuPathDB" id="TriTrypDB:BSAL_66875"/>
<evidence type="ECO:0000313" key="3">
    <source>
        <dbReference type="Proteomes" id="UP000051952"/>
    </source>
</evidence>
<gene>
    <name evidence="2" type="ORF">BSAL_66875</name>
</gene>
<dbReference type="FunFam" id="1.20.1260.60:FF:000002">
    <property type="entry name" value="Vacuolar protein sorting-associated protein IST1"/>
    <property type="match status" value="1"/>
</dbReference>
<dbReference type="PANTHER" id="PTHR12161">
    <property type="entry name" value="IST1 FAMILY MEMBER"/>
    <property type="match status" value="1"/>
</dbReference>
<dbReference type="AlphaFoldDB" id="A0A0S4IPS2"/>
<dbReference type="InterPro" id="IPR005061">
    <property type="entry name" value="Ist1"/>
</dbReference>
<name>A0A0S4IPS2_BODSA</name>
<accession>A0A0S4IPS2</accession>
<comment type="similarity">
    <text evidence="1">Belongs to the IST1 family.</text>
</comment>
<evidence type="ECO:0000313" key="2">
    <source>
        <dbReference type="EMBL" id="CUF89207.1"/>
    </source>
</evidence>
<dbReference type="Proteomes" id="UP000051952">
    <property type="component" value="Unassembled WGS sequence"/>
</dbReference>
<protein>
    <submittedName>
        <fullName evidence="2">Uncharacterized protein</fullName>
    </submittedName>
</protein>
<reference evidence="3" key="1">
    <citation type="submission" date="2015-09" db="EMBL/GenBank/DDBJ databases">
        <authorList>
            <consortium name="Pathogen Informatics"/>
        </authorList>
    </citation>
    <scope>NUCLEOTIDE SEQUENCE [LARGE SCALE GENOMIC DNA]</scope>
    <source>
        <strain evidence="3">Lake Konstanz</strain>
    </source>
</reference>
<proteinExistence type="inferred from homology"/>
<dbReference type="OMA" id="HEFVEMS"/>
<dbReference type="OrthoDB" id="29853at2759"/>
<sequence>MFSWGSKKETFDPVKVKANTRMAITRIRMQQNKTINSVKVQRKQLAELLSMGKYDAARVKVEALIREDLSIEGLEVLSLFADLDRSAHTVIAAAKREGGSSGCPSEMKEAVTSVIWAAARLDTIPELQNVRSALQSKFGTEFVETAAVNGEFSVNEKVLQKLGIQTPTNGIEYLKSIASDYGLEFDETKLQAKDALVVPSGMDSSGFGSTIGVSPGAFQVPPIVVPRDDFEARLLALKRQ</sequence>
<keyword evidence="3" id="KW-1185">Reference proteome</keyword>
<dbReference type="Gene3D" id="1.20.1260.60">
    <property type="entry name" value="Vacuolar protein sorting-associated protein Ist1"/>
    <property type="match status" value="1"/>
</dbReference>
<dbReference type="EMBL" id="CYKH01000434">
    <property type="protein sequence ID" value="CUF89207.1"/>
    <property type="molecule type" value="Genomic_DNA"/>
</dbReference>
<dbReference type="PANTHER" id="PTHR12161:SF5">
    <property type="entry name" value="IST1 HOMOLOG"/>
    <property type="match status" value="1"/>
</dbReference>
<dbReference type="Pfam" id="PF03398">
    <property type="entry name" value="Ist1"/>
    <property type="match status" value="1"/>
</dbReference>